<evidence type="ECO:0000256" key="4">
    <source>
        <dbReference type="ARBA" id="ARBA00022827"/>
    </source>
</evidence>
<dbReference type="GO" id="GO:0004499">
    <property type="term" value="F:N,N-dimethylaniline monooxygenase activity"/>
    <property type="evidence" value="ECO:0007669"/>
    <property type="project" value="InterPro"/>
</dbReference>
<dbReference type="PANTHER" id="PTHR43872">
    <property type="entry name" value="MONOOXYGENASE, PUTATIVE (AFU_ORTHOLOGUE AFUA_8G02570)-RELATED"/>
    <property type="match status" value="1"/>
</dbReference>
<dbReference type="GO" id="GO:0050660">
    <property type="term" value="F:flavin adenine dinucleotide binding"/>
    <property type="evidence" value="ECO:0007669"/>
    <property type="project" value="InterPro"/>
</dbReference>
<dbReference type="AlphaFoldDB" id="A0A395JSZ7"/>
<dbReference type="InterPro" id="IPR036188">
    <property type="entry name" value="FAD/NAD-bd_sf"/>
</dbReference>
<comment type="cofactor">
    <cofactor evidence="1">
        <name>FAD</name>
        <dbReference type="ChEBI" id="CHEBI:57692"/>
    </cofactor>
</comment>
<reference evidence="8 9" key="1">
    <citation type="submission" date="2018-06" db="EMBL/GenBank/DDBJ databases">
        <title>Genomic Encyclopedia of Type Strains, Phase IV (KMG-IV): sequencing the most valuable type-strain genomes for metagenomic binning, comparative biology and taxonomic classification.</title>
        <authorList>
            <person name="Goeker M."/>
        </authorList>
    </citation>
    <scope>NUCLEOTIDE SEQUENCE [LARGE SCALE GENOMIC DNA]</scope>
    <source>
        <strain evidence="8 9">DSM 24032</strain>
    </source>
</reference>
<dbReference type="PANTHER" id="PTHR43872:SF1">
    <property type="entry name" value="MONOOXYGENASE, PUTATIVE (AFU_ORTHOLOGUE AFUA_8G02570)-RELATED"/>
    <property type="match status" value="1"/>
</dbReference>
<evidence type="ECO:0000256" key="6">
    <source>
        <dbReference type="ARBA" id="ARBA00023002"/>
    </source>
</evidence>
<gene>
    <name evidence="8" type="ORF">DFR28_101848</name>
</gene>
<dbReference type="InterPro" id="IPR020946">
    <property type="entry name" value="Flavin_mOase-like"/>
</dbReference>
<evidence type="ECO:0000256" key="5">
    <source>
        <dbReference type="ARBA" id="ARBA00022857"/>
    </source>
</evidence>
<evidence type="ECO:0000313" key="8">
    <source>
        <dbReference type="EMBL" id="RBP53462.1"/>
    </source>
</evidence>
<dbReference type="PRINTS" id="PR00469">
    <property type="entry name" value="PNDRDTASEII"/>
</dbReference>
<evidence type="ECO:0000256" key="3">
    <source>
        <dbReference type="ARBA" id="ARBA00022630"/>
    </source>
</evidence>
<proteinExistence type="inferred from homology"/>
<dbReference type="FunFam" id="3.50.50.60:FF:000228">
    <property type="entry name" value="FAD-containing monooxygenase EthA"/>
    <property type="match status" value="1"/>
</dbReference>
<dbReference type="Pfam" id="PF00743">
    <property type="entry name" value="FMO-like"/>
    <property type="match status" value="1"/>
</dbReference>
<dbReference type="InParanoid" id="A0A395JSZ7"/>
<dbReference type="Gene3D" id="3.50.50.60">
    <property type="entry name" value="FAD/NAD(P)-binding domain"/>
    <property type="match status" value="3"/>
</dbReference>
<keyword evidence="5" id="KW-0521">NADP</keyword>
<dbReference type="GO" id="GO:0050661">
    <property type="term" value="F:NADP binding"/>
    <property type="evidence" value="ECO:0007669"/>
    <property type="project" value="InterPro"/>
</dbReference>
<keyword evidence="9" id="KW-1185">Reference proteome</keyword>
<dbReference type="InterPro" id="IPR051820">
    <property type="entry name" value="FAD-binding_MO"/>
</dbReference>
<sequence length="470" mass="53648">MQHFDAIIIGAGISGISAAYHLQTHNPSKSYAILERRESLGGTWDLFNYPGIRSDSDMYTFGFSFRSWEDKSAIAEKDKILSYLHDTANEFGIDKHIQFNQHIQRAEWSTADARWLLTNEQGEQFSCQFLYMCAGYYSYDQAHAPEFVGQSDFKGEVIHPQFWPTDLDYRDKNVVVIGSGATAITLVPSMADSAKHVTMVQRSPTYLGSKPAEDPVANKLAAWFGRWAARWWFILNSMFIYWISKTFPDFTKRKMSEEIQKILGDKFDPKHFTPTYNPWDQRVCLCPDADFFESLKSGKASIETDRIECFTQTGLKLKSGKELDADMIVTATGLKVQFFGGMEFFVDNKPLDTSESYVYKGMMLSGVPNTFLAVGYTNASWTLKVDLTHRYASRLINYMDKNGHRICQPQPQTVLNDTPLMDLSSGYIQRSLAQLPKQADSKPWRLNQNFILDNMALRFTSVNDSSMRFS</sequence>
<evidence type="ECO:0000256" key="7">
    <source>
        <dbReference type="ARBA" id="ARBA00023033"/>
    </source>
</evidence>
<keyword evidence="4" id="KW-0274">FAD</keyword>
<accession>A0A395JSZ7</accession>
<protein>
    <submittedName>
        <fullName evidence="8">Cation diffusion facilitator CzcD-associated flavoprotein CzcO</fullName>
    </submittedName>
</protein>
<dbReference type="EMBL" id="QNRT01000001">
    <property type="protein sequence ID" value="RBP53462.1"/>
    <property type="molecule type" value="Genomic_DNA"/>
</dbReference>
<evidence type="ECO:0000313" key="9">
    <source>
        <dbReference type="Proteomes" id="UP000253083"/>
    </source>
</evidence>
<name>A0A395JSZ7_9GAMM</name>
<comment type="caution">
    <text evidence="8">The sequence shown here is derived from an EMBL/GenBank/DDBJ whole genome shotgun (WGS) entry which is preliminary data.</text>
</comment>
<evidence type="ECO:0000256" key="2">
    <source>
        <dbReference type="ARBA" id="ARBA00010139"/>
    </source>
</evidence>
<organism evidence="8 9">
    <name type="scientific">Arenicella xantha</name>
    <dbReference type="NCBI Taxonomy" id="644221"/>
    <lineage>
        <taxon>Bacteria</taxon>
        <taxon>Pseudomonadati</taxon>
        <taxon>Pseudomonadota</taxon>
        <taxon>Gammaproteobacteria</taxon>
        <taxon>Arenicellales</taxon>
        <taxon>Arenicellaceae</taxon>
        <taxon>Arenicella</taxon>
    </lineage>
</organism>
<dbReference type="SUPFAM" id="SSF51905">
    <property type="entry name" value="FAD/NAD(P)-binding domain"/>
    <property type="match status" value="1"/>
</dbReference>
<keyword evidence="7" id="KW-0503">Monooxygenase</keyword>
<keyword evidence="3" id="KW-0285">Flavoprotein</keyword>
<dbReference type="Proteomes" id="UP000253083">
    <property type="component" value="Unassembled WGS sequence"/>
</dbReference>
<dbReference type="OrthoDB" id="312624at2"/>
<keyword evidence="6" id="KW-0560">Oxidoreductase</keyword>
<dbReference type="RefSeq" id="WP_113953026.1">
    <property type="nucleotide sequence ID" value="NZ_QNRT01000001.1"/>
</dbReference>
<evidence type="ECO:0000256" key="1">
    <source>
        <dbReference type="ARBA" id="ARBA00001974"/>
    </source>
</evidence>
<comment type="similarity">
    <text evidence="2">Belongs to the FAD-binding monooxygenase family.</text>
</comment>